<evidence type="ECO:0000256" key="5">
    <source>
        <dbReference type="ARBA" id="ARBA00022801"/>
    </source>
</evidence>
<evidence type="ECO:0000259" key="8">
    <source>
        <dbReference type="Pfam" id="PF23764"/>
    </source>
</evidence>
<dbReference type="EMBL" id="AMCI01008651">
    <property type="protein sequence ID" value="EJW90731.1"/>
    <property type="molecule type" value="Genomic_DNA"/>
</dbReference>
<evidence type="ECO:0000259" key="7">
    <source>
        <dbReference type="Pfam" id="PF23763"/>
    </source>
</evidence>
<keyword evidence="5" id="KW-0378">Hydrolase</keyword>
<dbReference type="InterPro" id="IPR011050">
    <property type="entry name" value="Pectin_lyase_fold/virulence"/>
</dbReference>
<keyword evidence="6" id="KW-0326">Glycosidase</keyword>
<comment type="caution">
    <text evidence="9">The sequence shown here is derived from an EMBL/GenBank/DDBJ whole genome shotgun (WGS) entry which is preliminary data.</text>
</comment>
<evidence type="ECO:0000313" key="9">
    <source>
        <dbReference type="EMBL" id="EJW90731.1"/>
    </source>
</evidence>
<dbReference type="AlphaFoldDB" id="J9F755"/>
<protein>
    <submittedName>
        <fullName evidence="9">Uncharacterized protein</fullName>
    </submittedName>
</protein>
<keyword evidence="3" id="KW-0732">Signal</keyword>
<keyword evidence="4" id="KW-0677">Repeat</keyword>
<dbReference type="Pfam" id="PF23763">
    <property type="entry name" value="Beta-barrel_GLAA-B_I"/>
    <property type="match status" value="1"/>
</dbReference>
<proteinExistence type="predicted"/>
<evidence type="ECO:0000256" key="3">
    <source>
        <dbReference type="ARBA" id="ARBA00022729"/>
    </source>
</evidence>
<name>J9F755_9ZZZZ</name>
<sequence>MKKYPLFLLCIWLLAVAPVAVSAKERVYDLAKLGLQADSKRNASPVLRKVIDKMKAECAPTDSVVLRFAPGRYEFHEKGASLREYYVSNHDQVNPKKVGLALEGFHHLTLDGQGAELVFHGRMLPLALVNSTHCTLQNFRIDFAHPHIAQIKVVDNSPTEGLTFEVAPWVNYRITKDSVFETYGEGWTARQGVGIAFEEKTKHLVYQTSDLYYSTKGVKEVAPRIFNAPAWKNERLVPGTVIAMRTWERPAPGIFLSHNVNTTVRNVKVHYAEGMGLLAQLCEDITLDGFCVCLKGEQDPRYFTTQADATHFSGCKGLILSKNGLYEGMMDDAINVHGTYLKVVKRMDDHTLVGRYMHDQSWGFDWGNPGDRVQFIRSATMDVIGEENRITAIRPYDKEEVKGAREFVITFEKPVAVEINEQAGFGIENLTWTPQVVFSNNVVRNNRARGALFSTPQDVLVENNLFDHTSGTAILLCGDCNGWYETGACHKVVIRHNRFVNALTNLFQFTNAVISIYPEIPNLAAQEKFFHGGKEGGILIEDNVFETFDAPILYAKSVDGLIYRRNTVTVNSDYAPFHWNKDRFLLERVTNVKIE</sequence>
<feature type="domain" description="GLAA-B beta-barrel" evidence="7">
    <location>
        <begin position="149"/>
        <end position="242"/>
    </location>
</feature>
<organism evidence="9">
    <name type="scientific">gut metagenome</name>
    <dbReference type="NCBI Taxonomy" id="749906"/>
    <lineage>
        <taxon>unclassified sequences</taxon>
        <taxon>metagenomes</taxon>
        <taxon>organismal metagenomes</taxon>
    </lineage>
</organism>
<evidence type="ECO:0000256" key="1">
    <source>
        <dbReference type="ARBA" id="ARBA00001255"/>
    </source>
</evidence>
<feature type="domain" description="GLAA-B beta-barrel" evidence="8">
    <location>
        <begin position="354"/>
        <end position="420"/>
    </location>
</feature>
<dbReference type="InterPro" id="IPR056441">
    <property type="entry name" value="Beta-barrel_GLAA-B_II"/>
</dbReference>
<dbReference type="GO" id="GO:0004557">
    <property type="term" value="F:alpha-galactosidase activity"/>
    <property type="evidence" value="ECO:0007669"/>
    <property type="project" value="UniProtKB-EC"/>
</dbReference>
<dbReference type="SUPFAM" id="SSF51126">
    <property type="entry name" value="Pectin lyase-like"/>
    <property type="match status" value="1"/>
</dbReference>
<accession>J9F755</accession>
<evidence type="ECO:0000256" key="4">
    <source>
        <dbReference type="ARBA" id="ARBA00022737"/>
    </source>
</evidence>
<gene>
    <name evidence="9" type="ORF">EVA_21162</name>
</gene>
<evidence type="ECO:0000256" key="2">
    <source>
        <dbReference type="ARBA" id="ARBA00001271"/>
    </source>
</evidence>
<dbReference type="Gene3D" id="2.160.20.10">
    <property type="entry name" value="Single-stranded right-handed beta-helix, Pectin lyase-like"/>
    <property type="match status" value="1"/>
</dbReference>
<dbReference type="InterPro" id="IPR012334">
    <property type="entry name" value="Pectin_lyas_fold"/>
</dbReference>
<reference evidence="9" key="1">
    <citation type="journal article" date="2012" name="PLoS ONE">
        <title>Gene sets for utilization of primary and secondary nutrition supplies in the distal gut of endangered iberian lynx.</title>
        <authorList>
            <person name="Alcaide M."/>
            <person name="Messina E."/>
            <person name="Richter M."/>
            <person name="Bargiela R."/>
            <person name="Peplies J."/>
            <person name="Huws S.A."/>
            <person name="Newbold C.J."/>
            <person name="Golyshin P.N."/>
            <person name="Simon M.A."/>
            <person name="Lopez G."/>
            <person name="Yakimov M.M."/>
            <person name="Ferrer M."/>
        </authorList>
    </citation>
    <scope>NUCLEOTIDE SEQUENCE</scope>
</reference>
<dbReference type="Pfam" id="PF23764">
    <property type="entry name" value="Beta-barrel_GLAA-B_II"/>
    <property type="match status" value="1"/>
</dbReference>
<evidence type="ECO:0000256" key="6">
    <source>
        <dbReference type="ARBA" id="ARBA00023295"/>
    </source>
</evidence>
<dbReference type="InterPro" id="IPR057275">
    <property type="entry name" value="Beta-barrel_GLAA-B_I"/>
</dbReference>
<comment type="catalytic activity">
    <reaction evidence="1">
        <text>Hydrolysis of terminal, non-reducing alpha-D-galactose residues in alpha-D-galactosides, including galactose oligosaccharides, galactomannans and galactolipids.</text>
        <dbReference type="EC" id="3.2.1.22"/>
    </reaction>
</comment>
<comment type="catalytic activity">
    <reaction evidence="2">
        <text>Hydrolysis of terminal, non-reducing branched (1-&gt;3)-alpha-D-galactosidic residues, producing free D-galactose.</text>
        <dbReference type="EC" id="3.2.1.n1"/>
    </reaction>
</comment>